<evidence type="ECO:0000256" key="7">
    <source>
        <dbReference type="SAM" id="MobiDB-lite"/>
    </source>
</evidence>
<dbReference type="PROSITE" id="PS51257">
    <property type="entry name" value="PROKAR_LIPOPROTEIN"/>
    <property type="match status" value="1"/>
</dbReference>
<evidence type="ECO:0000256" key="6">
    <source>
        <dbReference type="ARBA" id="ARBA00023288"/>
    </source>
</evidence>
<evidence type="ECO:0000256" key="4">
    <source>
        <dbReference type="ARBA" id="ARBA00023139"/>
    </source>
</evidence>
<dbReference type="InterPro" id="IPR032831">
    <property type="entry name" value="LptM_cons"/>
</dbReference>
<evidence type="ECO:0000313" key="9">
    <source>
        <dbReference type="EMBL" id="KRG70395.1"/>
    </source>
</evidence>
<feature type="region of interest" description="Disordered" evidence="7">
    <location>
        <begin position="36"/>
        <end position="104"/>
    </location>
</feature>
<feature type="chain" id="PRO_5006394223" description="Sugar transporter" evidence="8">
    <location>
        <begin position="28"/>
        <end position="104"/>
    </location>
</feature>
<dbReference type="AlphaFoldDB" id="A0A0R0CLG2"/>
<feature type="compositionally biased region" description="Polar residues" evidence="7">
    <location>
        <begin position="56"/>
        <end position="67"/>
    </location>
</feature>
<protein>
    <recommendedName>
        <fullName evidence="11">Sugar transporter</fullName>
    </recommendedName>
</protein>
<accession>A0A0R0CLG2</accession>
<sequence length="104" mass="10234">MKIISRLALPAASICLLLLLAACGAKGPLFLPEEPAQAEDVDAADAPALPTATGLDGQSSDAASNDSLPAVPEVDVDGEASDTPDGLLPDAAGEPAPADESGND</sequence>
<proteinExistence type="predicted"/>
<keyword evidence="6" id="KW-0449">Lipoprotein</keyword>
<dbReference type="NCBIfam" id="NF047847">
    <property type="entry name" value="SS_mature_LptM"/>
    <property type="match status" value="1"/>
</dbReference>
<dbReference type="EMBL" id="LDJL01000006">
    <property type="protein sequence ID" value="KRG70395.1"/>
    <property type="molecule type" value="Genomic_DNA"/>
</dbReference>
<dbReference type="PATRIC" id="fig|344882.3.peg.2629"/>
<comment type="subcellular location">
    <subcellularLocation>
        <location evidence="1">Cell outer membrane</location>
        <topology evidence="1">Lipid-anchor</topology>
    </subcellularLocation>
</comment>
<keyword evidence="3" id="KW-0472">Membrane</keyword>
<comment type="caution">
    <text evidence="9">The sequence shown here is derived from an EMBL/GenBank/DDBJ whole genome shotgun (WGS) entry which is preliminary data.</text>
</comment>
<evidence type="ECO:0000256" key="2">
    <source>
        <dbReference type="ARBA" id="ARBA00022729"/>
    </source>
</evidence>
<evidence type="ECO:0000256" key="1">
    <source>
        <dbReference type="ARBA" id="ARBA00004459"/>
    </source>
</evidence>
<keyword evidence="10" id="KW-1185">Reference proteome</keyword>
<gene>
    <name evidence="9" type="ORF">ABB29_06465</name>
</gene>
<feature type="compositionally biased region" description="Low complexity" evidence="7">
    <location>
        <begin position="86"/>
        <end position="104"/>
    </location>
</feature>
<name>A0A0R0CLG2_9GAMM</name>
<evidence type="ECO:0000313" key="10">
    <source>
        <dbReference type="Proteomes" id="UP000052052"/>
    </source>
</evidence>
<keyword evidence="5" id="KW-0998">Cell outer membrane</keyword>
<keyword evidence="2 8" id="KW-0732">Signal</keyword>
<evidence type="ECO:0008006" key="11">
    <source>
        <dbReference type="Google" id="ProtNLM"/>
    </source>
</evidence>
<organism evidence="9 10">
    <name type="scientific">Pseudoxanthomonas dokdonensis</name>
    <dbReference type="NCBI Taxonomy" id="344882"/>
    <lineage>
        <taxon>Bacteria</taxon>
        <taxon>Pseudomonadati</taxon>
        <taxon>Pseudomonadota</taxon>
        <taxon>Gammaproteobacteria</taxon>
        <taxon>Lysobacterales</taxon>
        <taxon>Lysobacteraceae</taxon>
        <taxon>Pseudoxanthomonas</taxon>
    </lineage>
</organism>
<dbReference type="RefSeq" id="WP_057657809.1">
    <property type="nucleotide sequence ID" value="NZ_LDJL01000006.1"/>
</dbReference>
<evidence type="ECO:0000256" key="8">
    <source>
        <dbReference type="SAM" id="SignalP"/>
    </source>
</evidence>
<evidence type="ECO:0000256" key="5">
    <source>
        <dbReference type="ARBA" id="ARBA00023237"/>
    </source>
</evidence>
<dbReference type="STRING" id="344882.ABB29_06465"/>
<feature type="signal peptide" evidence="8">
    <location>
        <begin position="1"/>
        <end position="27"/>
    </location>
</feature>
<keyword evidence="4" id="KW-0564">Palmitate</keyword>
<evidence type="ECO:0000256" key="3">
    <source>
        <dbReference type="ARBA" id="ARBA00023136"/>
    </source>
</evidence>
<reference evidence="9 10" key="1">
    <citation type="submission" date="2015-05" db="EMBL/GenBank/DDBJ databases">
        <title>Genome sequencing and analysis of members of genus Stenotrophomonas.</title>
        <authorList>
            <person name="Patil P.P."/>
            <person name="Midha S."/>
            <person name="Patil P.B."/>
        </authorList>
    </citation>
    <scope>NUCLEOTIDE SEQUENCE [LARGE SCALE GENOMIC DNA]</scope>
    <source>
        <strain evidence="9 10">DSM 21858</strain>
    </source>
</reference>
<dbReference type="Proteomes" id="UP000052052">
    <property type="component" value="Unassembled WGS sequence"/>
</dbReference>